<feature type="transmembrane region" description="Helical" evidence="6">
    <location>
        <begin position="169"/>
        <end position="191"/>
    </location>
</feature>
<evidence type="ECO:0000313" key="8">
    <source>
        <dbReference type="EMBL" id="CAI6338698.1"/>
    </source>
</evidence>
<organism evidence="8 9">
    <name type="scientific">Periconia digitata</name>
    <dbReference type="NCBI Taxonomy" id="1303443"/>
    <lineage>
        <taxon>Eukaryota</taxon>
        <taxon>Fungi</taxon>
        <taxon>Dikarya</taxon>
        <taxon>Ascomycota</taxon>
        <taxon>Pezizomycotina</taxon>
        <taxon>Dothideomycetes</taxon>
        <taxon>Pleosporomycetidae</taxon>
        <taxon>Pleosporales</taxon>
        <taxon>Massarineae</taxon>
        <taxon>Periconiaceae</taxon>
        <taxon>Periconia</taxon>
    </lineage>
</organism>
<keyword evidence="4 6" id="KW-0472">Membrane</keyword>
<evidence type="ECO:0000256" key="1">
    <source>
        <dbReference type="ARBA" id="ARBA00004141"/>
    </source>
</evidence>
<evidence type="ECO:0000256" key="6">
    <source>
        <dbReference type="SAM" id="Phobius"/>
    </source>
</evidence>
<dbReference type="InterPro" id="IPR052337">
    <property type="entry name" value="SAT4-like"/>
</dbReference>
<keyword evidence="3 6" id="KW-1133">Transmembrane helix</keyword>
<comment type="similarity">
    <text evidence="5">Belongs to the SAT4 family.</text>
</comment>
<evidence type="ECO:0000313" key="9">
    <source>
        <dbReference type="Proteomes" id="UP001152607"/>
    </source>
</evidence>
<keyword evidence="2 6" id="KW-0812">Transmembrane</keyword>
<dbReference type="PANTHER" id="PTHR33048">
    <property type="entry name" value="PTH11-LIKE INTEGRAL MEMBRANE PROTEIN (AFU_ORTHOLOGUE AFUA_5G11245)"/>
    <property type="match status" value="1"/>
</dbReference>
<evidence type="ECO:0000256" key="4">
    <source>
        <dbReference type="ARBA" id="ARBA00023136"/>
    </source>
</evidence>
<dbReference type="OrthoDB" id="10017208at2759"/>
<gene>
    <name evidence="8" type="ORF">PDIGIT_LOCUS11831</name>
</gene>
<feature type="transmembrane region" description="Helical" evidence="6">
    <location>
        <begin position="133"/>
        <end position="157"/>
    </location>
</feature>
<evidence type="ECO:0000259" key="7">
    <source>
        <dbReference type="Pfam" id="PF20684"/>
    </source>
</evidence>
<comment type="subcellular location">
    <subcellularLocation>
        <location evidence="1">Membrane</location>
        <topology evidence="1">Multi-pass membrane protein</topology>
    </subcellularLocation>
</comment>
<feature type="transmembrane region" description="Helical" evidence="6">
    <location>
        <begin position="88"/>
        <end position="113"/>
    </location>
</feature>
<keyword evidence="9" id="KW-1185">Reference proteome</keyword>
<evidence type="ECO:0000256" key="5">
    <source>
        <dbReference type="ARBA" id="ARBA00038359"/>
    </source>
</evidence>
<dbReference type="Proteomes" id="UP001152607">
    <property type="component" value="Unassembled WGS sequence"/>
</dbReference>
<dbReference type="PANTHER" id="PTHR33048:SF47">
    <property type="entry name" value="INTEGRAL MEMBRANE PROTEIN-RELATED"/>
    <property type="match status" value="1"/>
</dbReference>
<name>A0A9W4UQV8_9PLEO</name>
<dbReference type="AlphaFoldDB" id="A0A9W4UQV8"/>
<feature type="transmembrane region" description="Helical" evidence="6">
    <location>
        <begin position="31"/>
        <end position="51"/>
    </location>
</feature>
<proteinExistence type="inferred from homology"/>
<feature type="domain" description="Rhodopsin" evidence="7">
    <location>
        <begin position="72"/>
        <end position="259"/>
    </location>
</feature>
<protein>
    <recommendedName>
        <fullName evidence="7">Rhodopsin domain-containing protein</fullName>
    </recommendedName>
</protein>
<dbReference type="InterPro" id="IPR049326">
    <property type="entry name" value="Rhodopsin_dom_fungi"/>
</dbReference>
<sequence length="259" mass="29134">MPRQCINQYASLPQSETQPSGLLACNNRADFVCAFAFAFAFAMLPATFAPFGRLEVVTSTVLLILGLLVISLRLWTRAIRKKSFTAGDYWIIVAWLSAFTRHVIKLVVFSWFHLTPDRTLSMDSYHVRQSMKLLFITQVFMLFSTGCVKLSILFVYLELFDVIVFAKRFVWFMIIFCLAMGVGNIIILLAMCKPLASAYDPSIQGTYRIELKSAAVSSTVINLVTDIILVAIPLSVVWLMRLTLLKKMGVSLMFGLGIM</sequence>
<accession>A0A9W4UQV8</accession>
<comment type="caution">
    <text evidence="8">The sequence shown here is derived from an EMBL/GenBank/DDBJ whole genome shotgun (WGS) entry which is preliminary data.</text>
</comment>
<feature type="transmembrane region" description="Helical" evidence="6">
    <location>
        <begin position="57"/>
        <end position="76"/>
    </location>
</feature>
<feature type="transmembrane region" description="Helical" evidence="6">
    <location>
        <begin position="220"/>
        <end position="240"/>
    </location>
</feature>
<dbReference type="Pfam" id="PF20684">
    <property type="entry name" value="Fung_rhodopsin"/>
    <property type="match status" value="1"/>
</dbReference>
<evidence type="ECO:0000256" key="2">
    <source>
        <dbReference type="ARBA" id="ARBA00022692"/>
    </source>
</evidence>
<reference evidence="8" key="1">
    <citation type="submission" date="2023-01" db="EMBL/GenBank/DDBJ databases">
        <authorList>
            <person name="Van Ghelder C."/>
            <person name="Rancurel C."/>
        </authorList>
    </citation>
    <scope>NUCLEOTIDE SEQUENCE</scope>
    <source>
        <strain evidence="8">CNCM I-4278</strain>
    </source>
</reference>
<dbReference type="GO" id="GO:0016020">
    <property type="term" value="C:membrane"/>
    <property type="evidence" value="ECO:0007669"/>
    <property type="project" value="UniProtKB-SubCell"/>
</dbReference>
<evidence type="ECO:0000256" key="3">
    <source>
        <dbReference type="ARBA" id="ARBA00022989"/>
    </source>
</evidence>
<dbReference type="EMBL" id="CAOQHR010000008">
    <property type="protein sequence ID" value="CAI6338698.1"/>
    <property type="molecule type" value="Genomic_DNA"/>
</dbReference>